<dbReference type="Pfam" id="PF07929">
    <property type="entry name" value="PRiA4_ORF3"/>
    <property type="match status" value="1"/>
</dbReference>
<dbReference type="InterPro" id="IPR012912">
    <property type="entry name" value="Plasmid_pRiA4b_Orf3-like"/>
</dbReference>
<proteinExistence type="predicted"/>
<feature type="domain" description="Plasmid pRiA4b Orf3-like" evidence="1">
    <location>
        <begin position="4"/>
        <end position="132"/>
    </location>
</feature>
<dbReference type="Proteomes" id="UP000658613">
    <property type="component" value="Unassembled WGS sequence"/>
</dbReference>
<dbReference type="RefSeq" id="WP_196825091.1">
    <property type="nucleotide sequence ID" value="NZ_CP046980.1"/>
</dbReference>
<reference evidence="2" key="1">
    <citation type="submission" date="2020-11" db="EMBL/GenBank/DDBJ databases">
        <title>Sequencing the genomes of 1000 actinobacteria strains.</title>
        <authorList>
            <person name="Klenk H.-P."/>
        </authorList>
    </citation>
    <scope>NUCLEOTIDE SEQUENCE</scope>
    <source>
        <strain evidence="2">DSM 45632</strain>
    </source>
</reference>
<keyword evidence="3" id="KW-1185">Reference proteome</keyword>
<dbReference type="EMBL" id="JADOUE010000001">
    <property type="protein sequence ID" value="MBG6122751.1"/>
    <property type="molecule type" value="Genomic_DNA"/>
</dbReference>
<accession>A0A931E2T4</accession>
<organism evidence="2 3">
    <name type="scientific">Corynebacterium aquatimens</name>
    <dbReference type="NCBI Taxonomy" id="1190508"/>
    <lineage>
        <taxon>Bacteria</taxon>
        <taxon>Bacillati</taxon>
        <taxon>Actinomycetota</taxon>
        <taxon>Actinomycetes</taxon>
        <taxon>Mycobacteriales</taxon>
        <taxon>Corynebacteriaceae</taxon>
        <taxon>Corynebacterium</taxon>
    </lineage>
</organism>
<name>A0A931E2T4_9CORY</name>
<evidence type="ECO:0000313" key="3">
    <source>
        <dbReference type="Proteomes" id="UP000658613"/>
    </source>
</evidence>
<sequence>MIVSVLMTIEGSRPEISRLVNLEGTTDLSELSPIIDAAFGFSGVAKHFYMANVGGKNQVYSSWPSTGELDEEHVTIADMPPMTYVYDPSANWNVHIERFGTAEVEGPTPLLVDALGPDVIEACGGPDMMTQFHTEARRLAAGHSPNLKVSPLLLSFMPVMSPERLIQRLSAADHPSISERIAFTAEDLMLDGSGELEANPHSEEIADKFEEFMESRPDLQNILSLDPNPERNPTLIAAISEFFAEEIDEDNPEFLLSEPFDQINDHCRALLVHFTVPRKLTQEGNLRAADVRALAEPLGLPIPSSRPREISVRPILELRLFFESLGHLINDNQQVILSPRGRTALVEGDLMLQQIFDHLPGYFGLDVWDEVLEWLGFETEVLIDPEVVTMPDDPEFIIDLFIGLGVLTPTSTRHRMEATPSGRLFIEEFFDDSAL</sequence>
<evidence type="ECO:0000313" key="2">
    <source>
        <dbReference type="EMBL" id="MBG6122751.1"/>
    </source>
</evidence>
<gene>
    <name evidence="2" type="ORF">IW254_001720</name>
</gene>
<evidence type="ECO:0000259" key="1">
    <source>
        <dbReference type="Pfam" id="PF07929"/>
    </source>
</evidence>
<dbReference type="InterPro" id="IPR024047">
    <property type="entry name" value="MM3350-like_sf"/>
</dbReference>
<dbReference type="AlphaFoldDB" id="A0A931E2T4"/>
<comment type="caution">
    <text evidence="2">The sequence shown here is derived from an EMBL/GenBank/DDBJ whole genome shotgun (WGS) entry which is preliminary data.</text>
</comment>
<protein>
    <recommendedName>
        <fullName evidence="1">Plasmid pRiA4b Orf3-like domain-containing protein</fullName>
    </recommendedName>
</protein>
<dbReference type="SUPFAM" id="SSF159941">
    <property type="entry name" value="MM3350-like"/>
    <property type="match status" value="1"/>
</dbReference>
<dbReference type="Gene3D" id="3.10.290.30">
    <property type="entry name" value="MM3350-like"/>
    <property type="match status" value="1"/>
</dbReference>